<reference evidence="1 2" key="1">
    <citation type="submission" date="2017-07" db="EMBL/GenBank/DDBJ databases">
        <title>Isolation and whole genome analysis of endospore-forming bacteria from heroin.</title>
        <authorList>
            <person name="Kalinowski J."/>
            <person name="Ahrens B."/>
            <person name="Al-Dilaimi A."/>
            <person name="Winkler A."/>
            <person name="Wibberg D."/>
            <person name="Schleenbecker U."/>
            <person name="Ruckert C."/>
            <person name="Wolfel R."/>
            <person name="Grass G."/>
        </authorList>
    </citation>
    <scope>NUCLEOTIDE SEQUENCE [LARGE SCALE GENOMIC DNA]</scope>
    <source>
        <strain evidence="1 2">7539</strain>
    </source>
</reference>
<protein>
    <submittedName>
        <fullName evidence="1">Uncharacterized protein</fullName>
    </submittedName>
</protein>
<proteinExistence type="predicted"/>
<accession>A0A268P554</accession>
<organism evidence="1 2">
    <name type="scientific">Shouchella clausii</name>
    <name type="common">Alkalihalobacillus clausii</name>
    <dbReference type="NCBI Taxonomy" id="79880"/>
    <lineage>
        <taxon>Bacteria</taxon>
        <taxon>Bacillati</taxon>
        <taxon>Bacillota</taxon>
        <taxon>Bacilli</taxon>
        <taxon>Bacillales</taxon>
        <taxon>Bacillaceae</taxon>
        <taxon>Shouchella</taxon>
    </lineage>
</organism>
<sequence length="82" mass="9143">MAIEQLDLRVSGVDFTYANGNIDVIRLRFNVTDPTNEINASGRVQVSQEEYFSSQGLVALADLARDKLIERLEGSKEEPEAE</sequence>
<comment type="caution">
    <text evidence="1">The sequence shown here is derived from an EMBL/GenBank/DDBJ whole genome shotgun (WGS) entry which is preliminary data.</text>
</comment>
<evidence type="ECO:0000313" key="1">
    <source>
        <dbReference type="EMBL" id="PAE90883.1"/>
    </source>
</evidence>
<gene>
    <name evidence="1" type="ORF">CHH72_00595</name>
</gene>
<dbReference type="RefSeq" id="WP_095326015.1">
    <property type="nucleotide sequence ID" value="NZ_NPCC01000003.1"/>
</dbReference>
<dbReference type="Proteomes" id="UP000216207">
    <property type="component" value="Unassembled WGS sequence"/>
</dbReference>
<evidence type="ECO:0000313" key="2">
    <source>
        <dbReference type="Proteomes" id="UP000216207"/>
    </source>
</evidence>
<name>A0A268P554_SHOCL</name>
<dbReference type="AlphaFoldDB" id="A0A268P554"/>
<dbReference type="EMBL" id="NPCC01000003">
    <property type="protein sequence ID" value="PAE90883.1"/>
    <property type="molecule type" value="Genomic_DNA"/>
</dbReference>